<dbReference type="AlphaFoldDB" id="A0AAN7WD84"/>
<name>A0AAN7WD84_9PEZI</name>
<dbReference type="Pfam" id="PF00583">
    <property type="entry name" value="Acetyltransf_1"/>
    <property type="match status" value="1"/>
</dbReference>
<dbReference type="InterPro" id="IPR000182">
    <property type="entry name" value="GNAT_dom"/>
</dbReference>
<dbReference type="Proteomes" id="UP001310594">
    <property type="component" value="Unassembled WGS sequence"/>
</dbReference>
<evidence type="ECO:0000256" key="1">
    <source>
        <dbReference type="SAM" id="MobiDB-lite"/>
    </source>
</evidence>
<dbReference type="GO" id="GO:0016747">
    <property type="term" value="F:acyltransferase activity, transferring groups other than amino-acyl groups"/>
    <property type="evidence" value="ECO:0007669"/>
    <property type="project" value="InterPro"/>
</dbReference>
<evidence type="ECO:0000313" key="4">
    <source>
        <dbReference type="Proteomes" id="UP001310594"/>
    </source>
</evidence>
<dbReference type="InterPro" id="IPR016181">
    <property type="entry name" value="Acyl_CoA_acyltransferase"/>
</dbReference>
<dbReference type="PROSITE" id="PS51186">
    <property type="entry name" value="GNAT"/>
    <property type="match status" value="1"/>
</dbReference>
<dbReference type="CDD" id="cd04301">
    <property type="entry name" value="NAT_SF"/>
    <property type="match status" value="1"/>
</dbReference>
<feature type="domain" description="N-acetyltransferase" evidence="2">
    <location>
        <begin position="65"/>
        <end position="265"/>
    </location>
</feature>
<accession>A0AAN7WD84</accession>
<dbReference type="SUPFAM" id="SSF55729">
    <property type="entry name" value="Acyl-CoA N-acyltransferases (Nat)"/>
    <property type="match status" value="1"/>
</dbReference>
<evidence type="ECO:0000313" key="3">
    <source>
        <dbReference type="EMBL" id="KAK5703770.1"/>
    </source>
</evidence>
<gene>
    <name evidence="3" type="ORF">LTR97_002783</name>
</gene>
<feature type="compositionally biased region" description="Pro residues" evidence="1">
    <location>
        <begin position="123"/>
        <end position="132"/>
    </location>
</feature>
<feature type="region of interest" description="Disordered" evidence="1">
    <location>
        <begin position="123"/>
        <end position="153"/>
    </location>
</feature>
<feature type="compositionally biased region" description="Basic and acidic residues" evidence="1">
    <location>
        <begin position="137"/>
        <end position="153"/>
    </location>
</feature>
<dbReference type="Gene3D" id="3.40.630.30">
    <property type="match status" value="1"/>
</dbReference>
<evidence type="ECO:0000259" key="2">
    <source>
        <dbReference type="PROSITE" id="PS51186"/>
    </source>
</evidence>
<organism evidence="3 4">
    <name type="scientific">Elasticomyces elasticus</name>
    <dbReference type="NCBI Taxonomy" id="574655"/>
    <lineage>
        <taxon>Eukaryota</taxon>
        <taxon>Fungi</taxon>
        <taxon>Dikarya</taxon>
        <taxon>Ascomycota</taxon>
        <taxon>Pezizomycotina</taxon>
        <taxon>Dothideomycetes</taxon>
        <taxon>Dothideomycetidae</taxon>
        <taxon>Mycosphaerellales</taxon>
        <taxon>Teratosphaeriaceae</taxon>
        <taxon>Elasticomyces</taxon>
    </lineage>
</organism>
<proteinExistence type="predicted"/>
<sequence length="291" mass="32540">MSVSTRSDFVDFIYPLWERLELYDSTKLSSDQPKNDAADPTKAIPQGFLDAMSVREQVYVEEQGVPLENELDDDDKRSFHWTVYASVPSKNSTSLVQAVENGNQNGRRVSSSTKIPIGTIRLVPPPHAPHPSPNSHHKTDAVNGDVRKDSTSVHDGKEAYIKLGRLTVIPPYRKAGISKLLIETALAYARNHPYEVMPGWDPAKFESMKQDSDLMSRVDWKGLVLVHAQVGVQKVWRRYGFETDESMGSWDEEGIEHVGMWKKLDVSAGRRQSKIWLGGMGSPLLSPLASP</sequence>
<dbReference type="EMBL" id="JAVRQU010000004">
    <property type="protein sequence ID" value="KAK5703770.1"/>
    <property type="molecule type" value="Genomic_DNA"/>
</dbReference>
<comment type="caution">
    <text evidence="3">The sequence shown here is derived from an EMBL/GenBank/DDBJ whole genome shotgun (WGS) entry which is preliminary data.</text>
</comment>
<protein>
    <recommendedName>
        <fullName evidence="2">N-acetyltransferase domain-containing protein</fullName>
    </recommendedName>
</protein>
<reference evidence="3" key="1">
    <citation type="submission" date="2023-08" db="EMBL/GenBank/DDBJ databases">
        <title>Black Yeasts Isolated from many extreme environments.</title>
        <authorList>
            <person name="Coleine C."/>
            <person name="Stajich J.E."/>
            <person name="Selbmann L."/>
        </authorList>
    </citation>
    <scope>NUCLEOTIDE SEQUENCE</scope>
    <source>
        <strain evidence="3">CCFEE 5810</strain>
    </source>
</reference>